<feature type="region of interest" description="Disordered" evidence="1">
    <location>
        <begin position="1"/>
        <end position="67"/>
    </location>
</feature>
<dbReference type="SUPFAM" id="SSF57756">
    <property type="entry name" value="Retrovirus zinc finger-like domains"/>
    <property type="match status" value="1"/>
</dbReference>
<dbReference type="InterPro" id="IPR021109">
    <property type="entry name" value="Peptidase_aspartic_dom_sf"/>
</dbReference>
<accession>A0A0A9HMU9</accession>
<dbReference type="PANTHER" id="PTHR15503">
    <property type="entry name" value="LDOC1 RELATED"/>
    <property type="match status" value="1"/>
</dbReference>
<dbReference type="AlphaFoldDB" id="A0A0A9HMU9"/>
<dbReference type="InterPro" id="IPR001969">
    <property type="entry name" value="Aspartic_peptidase_AS"/>
</dbReference>
<dbReference type="SUPFAM" id="SSF50630">
    <property type="entry name" value="Acid proteases"/>
    <property type="match status" value="1"/>
</dbReference>
<feature type="compositionally biased region" description="Low complexity" evidence="1">
    <location>
        <begin position="8"/>
        <end position="55"/>
    </location>
</feature>
<proteinExistence type="predicted"/>
<evidence type="ECO:0008006" key="3">
    <source>
        <dbReference type="Google" id="ProtNLM"/>
    </source>
</evidence>
<dbReference type="GO" id="GO:0004190">
    <property type="term" value="F:aspartic-type endopeptidase activity"/>
    <property type="evidence" value="ECO:0007669"/>
    <property type="project" value="InterPro"/>
</dbReference>
<dbReference type="InterPro" id="IPR036875">
    <property type="entry name" value="Znf_CCHC_sf"/>
</dbReference>
<dbReference type="PROSITE" id="PS00141">
    <property type="entry name" value="ASP_PROTEASE"/>
    <property type="match status" value="1"/>
</dbReference>
<dbReference type="InterPro" id="IPR032567">
    <property type="entry name" value="RTL1-rel"/>
</dbReference>
<dbReference type="PANTHER" id="PTHR15503:SF45">
    <property type="entry name" value="RNA-DIRECTED DNA POLYMERASE HOMOLOG"/>
    <property type="match status" value="1"/>
</dbReference>
<reference evidence="2" key="1">
    <citation type="submission" date="2014-09" db="EMBL/GenBank/DDBJ databases">
        <authorList>
            <person name="Magalhaes I.L.F."/>
            <person name="Oliveira U."/>
            <person name="Santos F.R."/>
            <person name="Vidigal T.H.D.A."/>
            <person name="Brescovit A.D."/>
            <person name="Santos A.J."/>
        </authorList>
    </citation>
    <scope>NUCLEOTIDE SEQUENCE</scope>
    <source>
        <tissue evidence="2">Shoot tissue taken approximately 20 cm above the soil surface</tissue>
    </source>
</reference>
<dbReference type="Gene3D" id="2.40.70.10">
    <property type="entry name" value="Acid Proteases"/>
    <property type="match status" value="1"/>
</dbReference>
<dbReference type="GO" id="GO:0006508">
    <property type="term" value="P:proteolysis"/>
    <property type="evidence" value="ECO:0007669"/>
    <property type="project" value="InterPro"/>
</dbReference>
<evidence type="ECO:0000256" key="1">
    <source>
        <dbReference type="SAM" id="MobiDB-lite"/>
    </source>
</evidence>
<protein>
    <recommendedName>
        <fullName evidence="3">CCHC-type domain-containing protein</fullName>
    </recommendedName>
</protein>
<dbReference type="GO" id="GO:0008270">
    <property type="term" value="F:zinc ion binding"/>
    <property type="evidence" value="ECO:0007669"/>
    <property type="project" value="InterPro"/>
</dbReference>
<reference evidence="2" key="2">
    <citation type="journal article" date="2015" name="Data Brief">
        <title>Shoot transcriptome of the giant reed, Arundo donax.</title>
        <authorList>
            <person name="Barrero R.A."/>
            <person name="Guerrero F.D."/>
            <person name="Moolhuijzen P."/>
            <person name="Goolsby J.A."/>
            <person name="Tidwell J."/>
            <person name="Bellgard S.E."/>
            <person name="Bellgard M.I."/>
        </authorList>
    </citation>
    <scope>NUCLEOTIDE SEQUENCE</scope>
    <source>
        <tissue evidence="2">Shoot tissue taken approximately 20 cm above the soil surface</tissue>
    </source>
</reference>
<dbReference type="EMBL" id="GBRH01163683">
    <property type="protein sequence ID" value="JAE34213.1"/>
    <property type="molecule type" value="Transcribed_RNA"/>
</dbReference>
<dbReference type="Gene3D" id="4.10.60.10">
    <property type="entry name" value="Zinc finger, CCHC-type"/>
    <property type="match status" value="1"/>
</dbReference>
<name>A0A0A9HMU9_ARUDO</name>
<dbReference type="Pfam" id="PF08284">
    <property type="entry name" value="RVP_2"/>
    <property type="match status" value="1"/>
</dbReference>
<dbReference type="GO" id="GO:0003676">
    <property type="term" value="F:nucleic acid binding"/>
    <property type="evidence" value="ECO:0007669"/>
    <property type="project" value="InterPro"/>
</dbReference>
<sequence length="185" mass="20857">MFHQGGHNQPQKPQQKAPNQVQGPYKQLMLQQQQQQRYNFQQQRPNTQPQQQNRTGPGSGSTIGPCFHYGELGHLANRCPKKQQGQARAQGNSQQQLTVRIRVNHVLMEEAEDAPEVVMGTFSINSHPVTVLFDSGATYSFISSQFVTKHNLPRALMKVRMLVSFPGGEMESRHACPRININIRG</sequence>
<evidence type="ECO:0000313" key="2">
    <source>
        <dbReference type="EMBL" id="JAE34213.1"/>
    </source>
</evidence>
<organism evidence="2">
    <name type="scientific">Arundo donax</name>
    <name type="common">Giant reed</name>
    <name type="synonym">Donax arundinaceus</name>
    <dbReference type="NCBI Taxonomy" id="35708"/>
    <lineage>
        <taxon>Eukaryota</taxon>
        <taxon>Viridiplantae</taxon>
        <taxon>Streptophyta</taxon>
        <taxon>Embryophyta</taxon>
        <taxon>Tracheophyta</taxon>
        <taxon>Spermatophyta</taxon>
        <taxon>Magnoliopsida</taxon>
        <taxon>Liliopsida</taxon>
        <taxon>Poales</taxon>
        <taxon>Poaceae</taxon>
        <taxon>PACMAD clade</taxon>
        <taxon>Arundinoideae</taxon>
        <taxon>Arundineae</taxon>
        <taxon>Arundo</taxon>
    </lineage>
</organism>
<dbReference type="CDD" id="cd00303">
    <property type="entry name" value="retropepsin_like"/>
    <property type="match status" value="1"/>
</dbReference>